<evidence type="ECO:0000313" key="2">
    <source>
        <dbReference type="EMBL" id="KAJ8971843.1"/>
    </source>
</evidence>
<keyword evidence="1" id="KW-0472">Membrane</keyword>
<reference evidence="2" key="1">
    <citation type="journal article" date="2023" name="Insect Mol. Biol.">
        <title>Genome sequencing provides insights into the evolution of gene families encoding plant cell wall-degrading enzymes in longhorned beetles.</title>
        <authorList>
            <person name="Shin N.R."/>
            <person name="Okamura Y."/>
            <person name="Kirsch R."/>
            <person name="Pauchet Y."/>
        </authorList>
    </citation>
    <scope>NUCLEOTIDE SEQUENCE</scope>
    <source>
        <strain evidence="2">MMC_N1</strain>
    </source>
</reference>
<dbReference type="EMBL" id="JAPWTJ010001427">
    <property type="protein sequence ID" value="KAJ8971843.1"/>
    <property type="molecule type" value="Genomic_DNA"/>
</dbReference>
<gene>
    <name evidence="2" type="ORF">NQ317_001556</name>
</gene>
<organism evidence="2 3">
    <name type="scientific">Molorchus minor</name>
    <dbReference type="NCBI Taxonomy" id="1323400"/>
    <lineage>
        <taxon>Eukaryota</taxon>
        <taxon>Metazoa</taxon>
        <taxon>Ecdysozoa</taxon>
        <taxon>Arthropoda</taxon>
        <taxon>Hexapoda</taxon>
        <taxon>Insecta</taxon>
        <taxon>Pterygota</taxon>
        <taxon>Neoptera</taxon>
        <taxon>Endopterygota</taxon>
        <taxon>Coleoptera</taxon>
        <taxon>Polyphaga</taxon>
        <taxon>Cucujiformia</taxon>
        <taxon>Chrysomeloidea</taxon>
        <taxon>Cerambycidae</taxon>
        <taxon>Lamiinae</taxon>
        <taxon>Monochamini</taxon>
        <taxon>Molorchus</taxon>
    </lineage>
</organism>
<feature type="transmembrane region" description="Helical" evidence="1">
    <location>
        <begin position="6"/>
        <end position="26"/>
    </location>
</feature>
<evidence type="ECO:0000313" key="3">
    <source>
        <dbReference type="Proteomes" id="UP001162164"/>
    </source>
</evidence>
<dbReference type="Proteomes" id="UP001162164">
    <property type="component" value="Unassembled WGS sequence"/>
</dbReference>
<keyword evidence="1" id="KW-0812">Transmembrane</keyword>
<sequence>MYFLYFYKNIIGKLIIAIVLQISLAVTKSNPKTPIKTELIVKMIFKRIWNDDPGLMRISFRKCHISVFVDNARNS</sequence>
<proteinExistence type="predicted"/>
<protein>
    <submittedName>
        <fullName evidence="2">Uncharacterized protein</fullName>
    </submittedName>
</protein>
<keyword evidence="1" id="KW-1133">Transmembrane helix</keyword>
<comment type="caution">
    <text evidence="2">The sequence shown here is derived from an EMBL/GenBank/DDBJ whole genome shotgun (WGS) entry which is preliminary data.</text>
</comment>
<name>A0ABQ9J2E6_9CUCU</name>
<keyword evidence="3" id="KW-1185">Reference proteome</keyword>
<accession>A0ABQ9J2E6</accession>
<evidence type="ECO:0000256" key="1">
    <source>
        <dbReference type="SAM" id="Phobius"/>
    </source>
</evidence>